<feature type="transmembrane region" description="Helical" evidence="7">
    <location>
        <begin position="132"/>
        <end position="157"/>
    </location>
</feature>
<keyword evidence="6 7" id="KW-0472">Membrane</keyword>
<feature type="transmembrane region" description="Helical" evidence="7">
    <location>
        <begin position="101"/>
        <end position="120"/>
    </location>
</feature>
<dbReference type="Gene3D" id="1.20.1250.20">
    <property type="entry name" value="MFS general substrate transporter like domains"/>
    <property type="match status" value="2"/>
</dbReference>
<feature type="transmembrane region" description="Helical" evidence="7">
    <location>
        <begin position="366"/>
        <end position="390"/>
    </location>
</feature>
<sequence length="393" mass="41546">MRKKNNNKGIVVFLAFIIYFIAIYPQYQLSPLSYLIIPEFKLTAVQFSGIFTAAMISGIFLSLFAGLLSDKIGIKKSISIGVIISTVAIVLRIFSNDYTTLMLSMAFAGIVSTFMNSNIAKYLGAWYSNEKLGSMAGLAMAGSSVGMAVGMSTSAFFPSVKTAFSFAAVLTGIIAAVWLVFGRDKEKEPDNGKEMSRVSIIKGLKVVVKNRQIWFIGTCLMFLMGANISVSAFLPLALQVSRGITPKAAGVVASTLMIGALAGSVLGPVICRKMGNTRMFLVICGAAGALGAAGAWLLPSGIIMIAGLFITGFLFSSMLPILISLPISIPEIGQDYAGTAGGFAATLQLLGCVLIPTYIITPIAGMNYHLLMVLAGASALASATCAFFIYRRT</sequence>
<feature type="transmembrane region" description="Helical" evidence="7">
    <location>
        <begin position="303"/>
        <end position="325"/>
    </location>
</feature>
<keyword evidence="5 7" id="KW-1133">Transmembrane helix</keyword>
<dbReference type="RefSeq" id="WP_073993616.1">
    <property type="nucleotide sequence ID" value="NZ_FQYT01000012.1"/>
</dbReference>
<keyword evidence="3" id="KW-0813">Transport</keyword>
<dbReference type="InterPro" id="IPR020846">
    <property type="entry name" value="MFS_dom"/>
</dbReference>
<feature type="transmembrane region" description="Helical" evidence="7">
    <location>
        <begin position="213"/>
        <end position="236"/>
    </location>
</feature>
<feature type="transmembrane region" description="Helical" evidence="7">
    <location>
        <begin position="47"/>
        <end position="68"/>
    </location>
</feature>
<dbReference type="AlphaFoldDB" id="A0A1M6GMQ5"/>
<dbReference type="InterPro" id="IPR011701">
    <property type="entry name" value="MFS"/>
</dbReference>
<proteinExistence type="inferred from homology"/>
<accession>A0A1M6GMQ5</accession>
<keyword evidence="10" id="KW-1185">Reference proteome</keyword>
<feature type="transmembrane region" description="Helical" evidence="7">
    <location>
        <begin position="77"/>
        <end position="95"/>
    </location>
</feature>
<dbReference type="PANTHER" id="PTHR23514">
    <property type="entry name" value="BYPASS OF STOP CODON PROTEIN 6"/>
    <property type="match status" value="1"/>
</dbReference>
<dbReference type="InterPro" id="IPR036259">
    <property type="entry name" value="MFS_trans_sf"/>
</dbReference>
<feature type="transmembrane region" description="Helical" evidence="7">
    <location>
        <begin position="163"/>
        <end position="181"/>
    </location>
</feature>
<dbReference type="STRING" id="1122934.SAMN02745691_01367"/>
<comment type="similarity">
    <text evidence="2">Belongs to the major facilitator superfamily.</text>
</comment>
<dbReference type="EMBL" id="FQYT01000012">
    <property type="protein sequence ID" value="SHJ11235.1"/>
    <property type="molecule type" value="Genomic_DNA"/>
</dbReference>
<feature type="transmembrane region" description="Helical" evidence="7">
    <location>
        <begin position="248"/>
        <end position="267"/>
    </location>
</feature>
<evidence type="ECO:0000256" key="5">
    <source>
        <dbReference type="ARBA" id="ARBA00022989"/>
    </source>
</evidence>
<dbReference type="GO" id="GO:0005886">
    <property type="term" value="C:plasma membrane"/>
    <property type="evidence" value="ECO:0007669"/>
    <property type="project" value="UniProtKB-SubCell"/>
</dbReference>
<evidence type="ECO:0000256" key="7">
    <source>
        <dbReference type="SAM" id="Phobius"/>
    </source>
</evidence>
<evidence type="ECO:0000256" key="6">
    <source>
        <dbReference type="ARBA" id="ARBA00023136"/>
    </source>
</evidence>
<feature type="domain" description="Major facilitator superfamily (MFS) profile" evidence="8">
    <location>
        <begin position="11"/>
        <end position="393"/>
    </location>
</feature>
<evidence type="ECO:0000313" key="10">
    <source>
        <dbReference type="Proteomes" id="UP000184342"/>
    </source>
</evidence>
<feature type="transmembrane region" description="Helical" evidence="7">
    <location>
        <begin position="9"/>
        <end position="27"/>
    </location>
</feature>
<feature type="transmembrane region" description="Helical" evidence="7">
    <location>
        <begin position="279"/>
        <end position="297"/>
    </location>
</feature>
<dbReference type="GO" id="GO:0022857">
    <property type="term" value="F:transmembrane transporter activity"/>
    <property type="evidence" value="ECO:0007669"/>
    <property type="project" value="InterPro"/>
</dbReference>
<dbReference type="CDD" id="cd06174">
    <property type="entry name" value="MFS"/>
    <property type="match status" value="1"/>
</dbReference>
<dbReference type="OrthoDB" id="182417at2"/>
<reference evidence="9 10" key="1">
    <citation type="submission" date="2016-11" db="EMBL/GenBank/DDBJ databases">
        <authorList>
            <person name="Jaros S."/>
            <person name="Januszkiewicz K."/>
            <person name="Wedrychowicz H."/>
        </authorList>
    </citation>
    <scope>NUCLEOTIDE SEQUENCE [LARGE SCALE GENOMIC DNA]</scope>
    <source>
        <strain evidence="9 10">DSM 15970</strain>
    </source>
</reference>
<dbReference type="Proteomes" id="UP000184342">
    <property type="component" value="Unassembled WGS sequence"/>
</dbReference>
<keyword evidence="4 7" id="KW-0812">Transmembrane</keyword>
<organism evidence="9 10">
    <name type="scientific">Parasporobacterium paucivorans DSM 15970</name>
    <dbReference type="NCBI Taxonomy" id="1122934"/>
    <lineage>
        <taxon>Bacteria</taxon>
        <taxon>Bacillati</taxon>
        <taxon>Bacillota</taxon>
        <taxon>Clostridia</taxon>
        <taxon>Lachnospirales</taxon>
        <taxon>Lachnospiraceae</taxon>
        <taxon>Parasporobacterium</taxon>
    </lineage>
</organism>
<gene>
    <name evidence="9" type="ORF">SAMN02745691_01367</name>
</gene>
<dbReference type="SUPFAM" id="SSF103473">
    <property type="entry name" value="MFS general substrate transporter"/>
    <property type="match status" value="1"/>
</dbReference>
<dbReference type="PROSITE" id="PS50850">
    <property type="entry name" value="MFS"/>
    <property type="match status" value="1"/>
</dbReference>
<feature type="transmembrane region" description="Helical" evidence="7">
    <location>
        <begin position="337"/>
        <end position="360"/>
    </location>
</feature>
<protein>
    <submittedName>
        <fullName evidence="9">MFS transporter, NNP family, nitrate/nitrite transporter</fullName>
    </submittedName>
</protein>
<evidence type="ECO:0000256" key="1">
    <source>
        <dbReference type="ARBA" id="ARBA00004651"/>
    </source>
</evidence>
<dbReference type="InterPro" id="IPR051788">
    <property type="entry name" value="MFS_Transporter"/>
</dbReference>
<evidence type="ECO:0000259" key="8">
    <source>
        <dbReference type="PROSITE" id="PS50850"/>
    </source>
</evidence>
<dbReference type="PANTHER" id="PTHR23514:SF3">
    <property type="entry name" value="BYPASS OF STOP CODON PROTEIN 6"/>
    <property type="match status" value="1"/>
</dbReference>
<name>A0A1M6GMQ5_9FIRM</name>
<evidence type="ECO:0000256" key="4">
    <source>
        <dbReference type="ARBA" id="ARBA00022692"/>
    </source>
</evidence>
<dbReference type="Pfam" id="PF07690">
    <property type="entry name" value="MFS_1"/>
    <property type="match status" value="1"/>
</dbReference>
<evidence type="ECO:0000313" key="9">
    <source>
        <dbReference type="EMBL" id="SHJ11235.1"/>
    </source>
</evidence>
<evidence type="ECO:0000256" key="3">
    <source>
        <dbReference type="ARBA" id="ARBA00022448"/>
    </source>
</evidence>
<comment type="subcellular location">
    <subcellularLocation>
        <location evidence="1">Cell membrane</location>
        <topology evidence="1">Multi-pass membrane protein</topology>
    </subcellularLocation>
</comment>
<evidence type="ECO:0000256" key="2">
    <source>
        <dbReference type="ARBA" id="ARBA00008335"/>
    </source>
</evidence>